<dbReference type="AlphaFoldDB" id="A0A0A9GNZ7"/>
<proteinExistence type="predicted"/>
<sequence length="136" mass="15027">MAGVKEWETMRKLRQHKYHRCKKEDPLLDVVHRDQREIPRLRCMTSGSAGTLSGEPADSGPGQDSNTLGGAFHFWFATPGSRSSELVIRDTLGQAAIRTPAVQNQGPGMAGCLAQAAHSGRSQTKEALILPYWRLW</sequence>
<reference evidence="2" key="2">
    <citation type="journal article" date="2015" name="Data Brief">
        <title>Shoot transcriptome of the giant reed, Arundo donax.</title>
        <authorList>
            <person name="Barrero R.A."/>
            <person name="Guerrero F.D."/>
            <person name="Moolhuijzen P."/>
            <person name="Goolsby J.A."/>
            <person name="Tidwell J."/>
            <person name="Bellgard S.E."/>
            <person name="Bellgard M.I."/>
        </authorList>
    </citation>
    <scope>NUCLEOTIDE SEQUENCE</scope>
    <source>
        <tissue evidence="2">Shoot tissue taken approximately 20 cm above the soil surface</tissue>
    </source>
</reference>
<protein>
    <submittedName>
        <fullName evidence="2">Uncharacterized protein</fullName>
    </submittedName>
</protein>
<name>A0A0A9GNZ7_ARUDO</name>
<evidence type="ECO:0000256" key="1">
    <source>
        <dbReference type="SAM" id="MobiDB-lite"/>
    </source>
</evidence>
<evidence type="ECO:0000313" key="2">
    <source>
        <dbReference type="EMBL" id="JAE26197.1"/>
    </source>
</evidence>
<accession>A0A0A9GNZ7</accession>
<organism evidence="2">
    <name type="scientific">Arundo donax</name>
    <name type="common">Giant reed</name>
    <name type="synonym">Donax arundinaceus</name>
    <dbReference type="NCBI Taxonomy" id="35708"/>
    <lineage>
        <taxon>Eukaryota</taxon>
        <taxon>Viridiplantae</taxon>
        <taxon>Streptophyta</taxon>
        <taxon>Embryophyta</taxon>
        <taxon>Tracheophyta</taxon>
        <taxon>Spermatophyta</taxon>
        <taxon>Magnoliopsida</taxon>
        <taxon>Liliopsida</taxon>
        <taxon>Poales</taxon>
        <taxon>Poaceae</taxon>
        <taxon>PACMAD clade</taxon>
        <taxon>Arundinoideae</taxon>
        <taxon>Arundineae</taxon>
        <taxon>Arundo</taxon>
    </lineage>
</organism>
<reference evidence="2" key="1">
    <citation type="submission" date="2014-09" db="EMBL/GenBank/DDBJ databases">
        <authorList>
            <person name="Magalhaes I.L.F."/>
            <person name="Oliveira U."/>
            <person name="Santos F.R."/>
            <person name="Vidigal T.H.D.A."/>
            <person name="Brescovit A.D."/>
            <person name="Santos A.J."/>
        </authorList>
    </citation>
    <scope>NUCLEOTIDE SEQUENCE</scope>
    <source>
        <tissue evidence="2">Shoot tissue taken approximately 20 cm above the soil surface</tissue>
    </source>
</reference>
<feature type="region of interest" description="Disordered" evidence="1">
    <location>
        <begin position="43"/>
        <end position="66"/>
    </location>
</feature>
<dbReference type="EMBL" id="GBRH01171699">
    <property type="protein sequence ID" value="JAE26197.1"/>
    <property type="molecule type" value="Transcribed_RNA"/>
</dbReference>